<dbReference type="AlphaFoldDB" id="A0A552V9J7"/>
<dbReference type="PANTHER" id="PTHR15020:SF50">
    <property type="entry name" value="UPF0659 PROTEIN YMR090W"/>
    <property type="match status" value="1"/>
</dbReference>
<keyword evidence="3" id="KW-1185">Reference proteome</keyword>
<dbReference type="SUPFAM" id="SSF51735">
    <property type="entry name" value="NAD(P)-binding Rossmann-fold domains"/>
    <property type="match status" value="1"/>
</dbReference>
<feature type="domain" description="NAD(P)-binding" evidence="1">
    <location>
        <begin position="7"/>
        <end position="190"/>
    </location>
</feature>
<reference evidence="2 3" key="1">
    <citation type="submission" date="2019-07" db="EMBL/GenBank/DDBJ databases">
        <title>Flavobacterium sp. nov., isolated from glacier ice.</title>
        <authorList>
            <person name="Liu Q."/>
            <person name="Xin Y.-H."/>
        </authorList>
    </citation>
    <scope>NUCLEOTIDE SEQUENCE [LARGE SCALE GENOMIC DNA]</scope>
    <source>
        <strain evidence="2 3">ZT4R6</strain>
    </source>
</reference>
<organism evidence="2 3">
    <name type="scientific">Flavobacterium zepuense</name>
    <dbReference type="NCBI Taxonomy" id="2593302"/>
    <lineage>
        <taxon>Bacteria</taxon>
        <taxon>Pseudomonadati</taxon>
        <taxon>Bacteroidota</taxon>
        <taxon>Flavobacteriia</taxon>
        <taxon>Flavobacteriales</taxon>
        <taxon>Flavobacteriaceae</taxon>
        <taxon>Flavobacterium</taxon>
    </lineage>
</organism>
<sequence length="213" mass="23584">MKILIVGASGRVGTILTLQLLALGHEITGTSRHNKPLFDHPNYKHLNLDITQQLAQIVAKITDDFDAVYCVAGSGTDEGLLQTDLHGAIKIMTAAESKGIERFIHLSFGFSLEPAKWKEEGLEELTDYGIAKHYADQWLINNTKLNYTLMQPCWLTETPGSGKITVNIQHHRSNSIENVANTLVAVLNNPKTFRKVISMHDGDIPIEEAINSL</sequence>
<protein>
    <submittedName>
        <fullName evidence="2">NAD-dependent epimerase/dehydratase family protein</fullName>
    </submittedName>
</protein>
<evidence type="ECO:0000313" key="2">
    <source>
        <dbReference type="EMBL" id="TRW27141.1"/>
    </source>
</evidence>
<dbReference type="InterPro" id="IPR016040">
    <property type="entry name" value="NAD(P)-bd_dom"/>
</dbReference>
<dbReference type="Gene3D" id="3.40.50.720">
    <property type="entry name" value="NAD(P)-binding Rossmann-like Domain"/>
    <property type="match status" value="1"/>
</dbReference>
<proteinExistence type="predicted"/>
<dbReference type="EMBL" id="VJVZ01000001">
    <property type="protein sequence ID" value="TRW27141.1"/>
    <property type="molecule type" value="Genomic_DNA"/>
</dbReference>
<comment type="caution">
    <text evidence="2">The sequence shown here is derived from an EMBL/GenBank/DDBJ whole genome shotgun (WGS) entry which is preliminary data.</text>
</comment>
<name>A0A552V9J7_9FLAO</name>
<dbReference type="Proteomes" id="UP000320643">
    <property type="component" value="Unassembled WGS sequence"/>
</dbReference>
<gene>
    <name evidence="2" type="ORF">FMM05_00385</name>
</gene>
<dbReference type="RefSeq" id="WP_143371367.1">
    <property type="nucleotide sequence ID" value="NZ_VJVZ01000001.1"/>
</dbReference>
<accession>A0A552V9J7</accession>
<dbReference type="InterPro" id="IPR036291">
    <property type="entry name" value="NAD(P)-bd_dom_sf"/>
</dbReference>
<dbReference type="Pfam" id="PF13460">
    <property type="entry name" value="NAD_binding_10"/>
    <property type="match status" value="1"/>
</dbReference>
<evidence type="ECO:0000259" key="1">
    <source>
        <dbReference type="Pfam" id="PF13460"/>
    </source>
</evidence>
<dbReference type="PANTHER" id="PTHR15020">
    <property type="entry name" value="FLAVIN REDUCTASE-RELATED"/>
    <property type="match status" value="1"/>
</dbReference>
<evidence type="ECO:0000313" key="3">
    <source>
        <dbReference type="Proteomes" id="UP000320643"/>
    </source>
</evidence>
<dbReference type="OrthoDB" id="9787486at2"/>